<keyword evidence="8" id="KW-0175">Coiled coil</keyword>
<dbReference type="AlphaFoldDB" id="A0AA88S9B8"/>
<organism evidence="11 12">
    <name type="scientific">Channa striata</name>
    <name type="common">Snakehead murrel</name>
    <name type="synonym">Ophicephalus striatus</name>
    <dbReference type="NCBI Taxonomy" id="64152"/>
    <lineage>
        <taxon>Eukaryota</taxon>
        <taxon>Metazoa</taxon>
        <taxon>Chordata</taxon>
        <taxon>Craniata</taxon>
        <taxon>Vertebrata</taxon>
        <taxon>Euteleostomi</taxon>
        <taxon>Actinopterygii</taxon>
        <taxon>Neopterygii</taxon>
        <taxon>Teleostei</taxon>
        <taxon>Neoteleostei</taxon>
        <taxon>Acanthomorphata</taxon>
        <taxon>Anabantaria</taxon>
        <taxon>Anabantiformes</taxon>
        <taxon>Channoidei</taxon>
        <taxon>Channidae</taxon>
        <taxon>Channa</taxon>
    </lineage>
</organism>
<dbReference type="PROSITE" id="PS50262">
    <property type="entry name" value="G_PROTEIN_RECEP_F1_2"/>
    <property type="match status" value="1"/>
</dbReference>
<dbReference type="GO" id="GO:0005737">
    <property type="term" value="C:cytoplasm"/>
    <property type="evidence" value="ECO:0007669"/>
    <property type="project" value="UniProtKB-SubCell"/>
</dbReference>
<keyword evidence="12" id="KW-1185">Reference proteome</keyword>
<feature type="transmembrane region" description="Helical" evidence="9">
    <location>
        <begin position="582"/>
        <end position="604"/>
    </location>
</feature>
<evidence type="ECO:0000256" key="6">
    <source>
        <dbReference type="ARBA" id="ARBA00022989"/>
    </source>
</evidence>
<proteinExistence type="inferred from homology"/>
<dbReference type="PRINTS" id="PR00237">
    <property type="entry name" value="GPCRRHODOPSN"/>
</dbReference>
<feature type="coiled-coil region" evidence="8">
    <location>
        <begin position="342"/>
        <end position="394"/>
    </location>
</feature>
<accession>A0AA88S9B8</accession>
<feature type="transmembrane region" description="Helical" evidence="9">
    <location>
        <begin position="503"/>
        <end position="521"/>
    </location>
</feature>
<evidence type="ECO:0000256" key="7">
    <source>
        <dbReference type="ARBA" id="ARBA00023136"/>
    </source>
</evidence>
<dbReference type="GO" id="GO:0004930">
    <property type="term" value="F:G protein-coupled receptor activity"/>
    <property type="evidence" value="ECO:0007669"/>
    <property type="project" value="InterPro"/>
</dbReference>
<dbReference type="InterPro" id="IPR000276">
    <property type="entry name" value="GPCR_Rhodpsn"/>
</dbReference>
<dbReference type="PANTHER" id="PTHR19960">
    <property type="entry name" value="TEKTIN"/>
    <property type="match status" value="1"/>
</dbReference>
<reference evidence="11" key="1">
    <citation type="submission" date="2023-07" db="EMBL/GenBank/DDBJ databases">
        <title>Chromosome-level Genome Assembly of Striped Snakehead (Channa striata).</title>
        <authorList>
            <person name="Liu H."/>
        </authorList>
    </citation>
    <scope>NUCLEOTIDE SEQUENCE</scope>
    <source>
        <strain evidence="11">Gz</strain>
        <tissue evidence="11">Muscle</tissue>
    </source>
</reference>
<evidence type="ECO:0000256" key="4">
    <source>
        <dbReference type="ARBA" id="ARBA00022490"/>
    </source>
</evidence>
<evidence type="ECO:0000256" key="1">
    <source>
        <dbReference type="ARBA" id="ARBA00004370"/>
    </source>
</evidence>
<feature type="transmembrane region" description="Helical" evidence="9">
    <location>
        <begin position="541"/>
        <end position="562"/>
    </location>
</feature>
<dbReference type="Proteomes" id="UP001187415">
    <property type="component" value="Unassembled WGS sequence"/>
</dbReference>
<feature type="transmembrane region" description="Helical" evidence="9">
    <location>
        <begin position="641"/>
        <end position="663"/>
    </location>
</feature>
<evidence type="ECO:0000256" key="3">
    <source>
        <dbReference type="ARBA" id="ARBA00007209"/>
    </source>
</evidence>
<feature type="coiled-coil region" evidence="8">
    <location>
        <begin position="240"/>
        <end position="303"/>
    </location>
</feature>
<comment type="caution">
    <text evidence="11">The sequence shown here is derived from an EMBL/GenBank/DDBJ whole genome shotgun (WGS) entry which is preliminary data.</text>
</comment>
<dbReference type="GO" id="GO:0060294">
    <property type="term" value="P:cilium movement involved in cell motility"/>
    <property type="evidence" value="ECO:0007669"/>
    <property type="project" value="InterPro"/>
</dbReference>
<dbReference type="GO" id="GO:0005634">
    <property type="term" value="C:nucleus"/>
    <property type="evidence" value="ECO:0007669"/>
    <property type="project" value="TreeGrafter"/>
</dbReference>
<dbReference type="InterPro" id="IPR048256">
    <property type="entry name" value="Tektin-like"/>
</dbReference>
<dbReference type="PRINTS" id="PR01904">
    <property type="entry name" value="GPR40FAMILY"/>
</dbReference>
<dbReference type="SUPFAM" id="SSF81321">
    <property type="entry name" value="Family A G protein-coupled receptor-like"/>
    <property type="match status" value="1"/>
</dbReference>
<dbReference type="InterPro" id="IPR017452">
    <property type="entry name" value="GPCR_Rhodpsn_7TM"/>
</dbReference>
<gene>
    <name evidence="11" type="ORF">Q5P01_018592</name>
</gene>
<keyword evidence="7 9" id="KW-0472">Membrane</keyword>
<keyword evidence="4" id="KW-0963">Cytoplasm</keyword>
<dbReference type="InterPro" id="IPR013312">
    <property type="entry name" value="GPR40-rel_orph"/>
</dbReference>
<evidence type="ECO:0000259" key="10">
    <source>
        <dbReference type="PROSITE" id="PS50262"/>
    </source>
</evidence>
<keyword evidence="5 9" id="KW-0812">Transmembrane</keyword>
<dbReference type="CDD" id="cd14983">
    <property type="entry name" value="7tmA_FFAR"/>
    <property type="match status" value="1"/>
</dbReference>
<dbReference type="GO" id="GO:0060271">
    <property type="term" value="P:cilium assembly"/>
    <property type="evidence" value="ECO:0007669"/>
    <property type="project" value="TreeGrafter"/>
</dbReference>
<evidence type="ECO:0000256" key="9">
    <source>
        <dbReference type="SAM" id="Phobius"/>
    </source>
</evidence>
<comment type="similarity">
    <text evidence="3">Belongs to the tektin family.</text>
</comment>
<dbReference type="Pfam" id="PF03148">
    <property type="entry name" value="Tektin"/>
    <property type="match status" value="1"/>
</dbReference>
<feature type="domain" description="G-protein coupled receptors family 1 profile" evidence="10">
    <location>
        <begin position="482"/>
        <end position="728"/>
    </location>
</feature>
<evidence type="ECO:0000256" key="5">
    <source>
        <dbReference type="ARBA" id="ARBA00022692"/>
    </source>
</evidence>
<evidence type="ECO:0000313" key="11">
    <source>
        <dbReference type="EMBL" id="KAK2830661.1"/>
    </source>
</evidence>
<dbReference type="EMBL" id="JAUPFM010000014">
    <property type="protein sequence ID" value="KAK2830661.1"/>
    <property type="molecule type" value="Genomic_DNA"/>
</dbReference>
<dbReference type="Pfam" id="PF00001">
    <property type="entry name" value="7tm_1"/>
    <property type="match status" value="1"/>
</dbReference>
<evidence type="ECO:0000313" key="12">
    <source>
        <dbReference type="Proteomes" id="UP001187415"/>
    </source>
</evidence>
<dbReference type="PANTHER" id="PTHR19960:SF7">
    <property type="entry name" value="TEKTIN"/>
    <property type="match status" value="1"/>
</dbReference>
<feature type="transmembrane region" description="Helical" evidence="9">
    <location>
        <begin position="675"/>
        <end position="693"/>
    </location>
</feature>
<dbReference type="GO" id="GO:0016020">
    <property type="term" value="C:membrane"/>
    <property type="evidence" value="ECO:0007669"/>
    <property type="project" value="UniProtKB-SubCell"/>
</dbReference>
<dbReference type="GO" id="GO:0005929">
    <property type="term" value="C:cilium"/>
    <property type="evidence" value="ECO:0007669"/>
    <property type="project" value="UniProtKB-ARBA"/>
</dbReference>
<feature type="transmembrane region" description="Helical" evidence="9">
    <location>
        <begin position="466"/>
        <end position="491"/>
    </location>
</feature>
<keyword evidence="6 9" id="KW-1133">Transmembrane helix</keyword>
<protein>
    <recommendedName>
        <fullName evidence="10">G-protein coupled receptors family 1 profile domain-containing protein</fullName>
    </recommendedName>
</protein>
<sequence>MSTLPPKPGLRHSVSDWESNNHQLSAIAQHERHVSNVIRQEGKALRNETSCKTVWDETDTCHRLNDRIWDVARWKEALETCAQKVDEEMEALTLSKEQTEQALAATVIPLEVSTECLTLRDGRRGYELVTDPVDEQLKKEVELIERVRELLQQHIDKAFEQLCVLQEIRHDLTADLQNKMDALDIDISCLSLTIKSPQISLKTNPTRIPSGSSTPQEWVQFSQCNVARAHEAMQVSQQMREEMSLTRAQLQNDLETQRRATNFALRKRNHNEEQARDELEWQIKKTEDEMAETEHDIYELDADMYAKTASLKLAHTRLENRTSRPGMDLCRDEVQYGLVDEVHQLELTIRALKEKLSEAKHTLQKMKLHHAHMLQDLSRKREALSLEQRSMNTRSRLPSTSGTDKSPVLLVPLTNSSGRSNLQLLAHHLPQRCWFCQSLSVDSSLLISSPVPVPHTEEMQLYAKDYIALFIYTLTFLLGLPANLLVLFVYVRKACKRGTTPNVVYALNLCLANLILVAWLPVKALETLHQNWRLPGLLCPIYNFFLFFTLYGSCLFITAVTVGRYLSIAFPIIYKRYRQARISCYISVGLWALVLIHLSFGLVAEGGAYFVVTNNNTLFCYHNFTESQLAVLLPLRLEMSIVLFLLPLVVTSFCTLRCVTLVWRSHLPAMGKRRVLTVALSTLAVFVVCYAPYNASHIVGFVLRKNVGWRACAMLTSTCNVFLEPVVMLMLSPAASRGIAGRICGRQSQFSRAEGYRHRCHGGANVKTQPTLSENG</sequence>
<evidence type="ECO:0000256" key="2">
    <source>
        <dbReference type="ARBA" id="ARBA00004496"/>
    </source>
</evidence>
<name>A0AA88S9B8_CHASR</name>
<dbReference type="InterPro" id="IPR000435">
    <property type="entry name" value="Tektins"/>
</dbReference>
<dbReference type="Gene3D" id="1.20.1070.10">
    <property type="entry name" value="Rhodopsin 7-helix transmembrane proteins"/>
    <property type="match status" value="1"/>
</dbReference>
<dbReference type="GO" id="GO:0015630">
    <property type="term" value="C:microtubule cytoskeleton"/>
    <property type="evidence" value="ECO:0007669"/>
    <property type="project" value="TreeGrafter"/>
</dbReference>
<feature type="transmembrane region" description="Helical" evidence="9">
    <location>
        <begin position="713"/>
        <end position="732"/>
    </location>
</feature>
<evidence type="ECO:0000256" key="8">
    <source>
        <dbReference type="SAM" id="Coils"/>
    </source>
</evidence>
<comment type="subcellular location">
    <subcellularLocation>
        <location evidence="2">Cytoplasm</location>
    </subcellularLocation>
    <subcellularLocation>
        <location evidence="1">Membrane</location>
    </subcellularLocation>
</comment>